<accession>A0ABR7YYF2</accession>
<dbReference type="EMBL" id="JAAOCA010000006">
    <property type="protein sequence ID" value="MBD1598226.1"/>
    <property type="molecule type" value="Genomic_DNA"/>
</dbReference>
<protein>
    <submittedName>
        <fullName evidence="2">Uncharacterized protein</fullName>
    </submittedName>
</protein>
<reference evidence="2 3" key="1">
    <citation type="journal article" date="2020" name="Insects">
        <title>Bacteria Belonging to Pseudomonas typographi sp. nov. from the Bark Beetle Ips typographus Have Genomic Potential to Aid in the Host Ecology.</title>
        <authorList>
            <person name="Peral-Aranega E."/>
            <person name="Saati-Santamaria Z."/>
            <person name="Kolarik M."/>
            <person name="Rivas R."/>
            <person name="Garcia-Fraile P."/>
        </authorList>
    </citation>
    <scope>NUCLEOTIDE SEQUENCE [LARGE SCALE GENOMIC DNA]</scope>
    <source>
        <strain evidence="2 3">CA3A</strain>
    </source>
</reference>
<feature type="transmembrane region" description="Helical" evidence="1">
    <location>
        <begin position="156"/>
        <end position="178"/>
    </location>
</feature>
<name>A0ABR7YYF2_9PSED</name>
<keyword evidence="3" id="KW-1185">Reference proteome</keyword>
<dbReference type="Proteomes" id="UP000805841">
    <property type="component" value="Unassembled WGS sequence"/>
</dbReference>
<evidence type="ECO:0000313" key="2">
    <source>
        <dbReference type="EMBL" id="MBD1598226.1"/>
    </source>
</evidence>
<evidence type="ECO:0000313" key="3">
    <source>
        <dbReference type="Proteomes" id="UP000805841"/>
    </source>
</evidence>
<dbReference type="RefSeq" id="WP_190418367.1">
    <property type="nucleotide sequence ID" value="NZ_JAAOCA010000006.1"/>
</dbReference>
<keyword evidence="1" id="KW-0472">Membrane</keyword>
<feature type="transmembrane region" description="Helical" evidence="1">
    <location>
        <begin position="123"/>
        <end position="144"/>
    </location>
</feature>
<proteinExistence type="predicted"/>
<organism evidence="2 3">
    <name type="scientific">Pseudomonas typographi</name>
    <dbReference type="NCBI Taxonomy" id="2715964"/>
    <lineage>
        <taxon>Bacteria</taxon>
        <taxon>Pseudomonadati</taxon>
        <taxon>Pseudomonadota</taxon>
        <taxon>Gammaproteobacteria</taxon>
        <taxon>Pseudomonadales</taxon>
        <taxon>Pseudomonadaceae</taxon>
        <taxon>Pseudomonas</taxon>
    </lineage>
</organism>
<gene>
    <name evidence="2" type="ORF">HAQ05_05845</name>
</gene>
<evidence type="ECO:0000256" key="1">
    <source>
        <dbReference type="SAM" id="Phobius"/>
    </source>
</evidence>
<feature type="transmembrane region" description="Helical" evidence="1">
    <location>
        <begin position="20"/>
        <end position="39"/>
    </location>
</feature>
<sequence>MYLPVMGALVIWNYPAPSAAHLLSLVVFAAFSVVCAVQIEEVYARLRLEALNAVGPDACAQLNRTQQLWFCRRYSCTADDLENTSQQLLNRWEAHQRLVRLAGRDALDDRLKAFFSVPDTPRLVAWFTGLLAIVATLLTLGGSIDNVFEGLAHWQFIVAVTVAGTLVIFEGTVVLYFVGQLLRHLADYLFWSTDPALTDRRVYRYLMRMQACIDLPVRNAPALRMIDRAIERLFSPVGGRLSRAQPAALQHD</sequence>
<keyword evidence="1" id="KW-0812">Transmembrane</keyword>
<comment type="caution">
    <text evidence="2">The sequence shown here is derived from an EMBL/GenBank/DDBJ whole genome shotgun (WGS) entry which is preliminary data.</text>
</comment>
<keyword evidence="1" id="KW-1133">Transmembrane helix</keyword>